<name>A0A195EDZ1_9HYME</name>
<dbReference type="AlphaFoldDB" id="A0A195EDZ1"/>
<keyword evidence="2" id="KW-1185">Reference proteome</keyword>
<gene>
    <name evidence="1" type="ORF">ALC57_04319</name>
</gene>
<accession>A0A195EDZ1</accession>
<evidence type="ECO:0000313" key="2">
    <source>
        <dbReference type="Proteomes" id="UP000078492"/>
    </source>
</evidence>
<dbReference type="Proteomes" id="UP000078492">
    <property type="component" value="Unassembled WGS sequence"/>
</dbReference>
<organism evidence="1 2">
    <name type="scientific">Trachymyrmex cornetzi</name>
    <dbReference type="NCBI Taxonomy" id="471704"/>
    <lineage>
        <taxon>Eukaryota</taxon>
        <taxon>Metazoa</taxon>
        <taxon>Ecdysozoa</taxon>
        <taxon>Arthropoda</taxon>
        <taxon>Hexapoda</taxon>
        <taxon>Insecta</taxon>
        <taxon>Pterygota</taxon>
        <taxon>Neoptera</taxon>
        <taxon>Endopterygota</taxon>
        <taxon>Hymenoptera</taxon>
        <taxon>Apocrita</taxon>
        <taxon>Aculeata</taxon>
        <taxon>Formicoidea</taxon>
        <taxon>Formicidae</taxon>
        <taxon>Myrmicinae</taxon>
        <taxon>Trachymyrmex</taxon>
    </lineage>
</organism>
<sequence>MGCERVDGATRGRMFVRISQLPRSISHLVTSGHLRHRVPTRVYVRYVRQSADKEGKALVPTSQAIGLRLQGSTMRGDWLRSMKCQLTIASLRVGRTQSVSIEMLGHNVKATAEPLYAAEKEIDESFHVKKMRAILLIDRRSFANISDSDRDQQFYLHGGIFLITSINFASCPTLFRLAKCAVEHRSDLAPAAVHAVETHVLAVRIWRIKIRNRESRNIMITIVPSISWSATNLATELNRNDLENISRRNDFSTVPR</sequence>
<evidence type="ECO:0000313" key="1">
    <source>
        <dbReference type="EMBL" id="KYN23445.1"/>
    </source>
</evidence>
<protein>
    <submittedName>
        <fullName evidence="1">Uncharacterized protein</fullName>
    </submittedName>
</protein>
<dbReference type="EMBL" id="KQ979039">
    <property type="protein sequence ID" value="KYN23445.1"/>
    <property type="molecule type" value="Genomic_DNA"/>
</dbReference>
<reference evidence="1 2" key="1">
    <citation type="submission" date="2015-09" db="EMBL/GenBank/DDBJ databases">
        <title>Trachymyrmex cornetzi WGS genome.</title>
        <authorList>
            <person name="Nygaard S."/>
            <person name="Hu H."/>
            <person name="Boomsma J."/>
            <person name="Zhang G."/>
        </authorList>
    </citation>
    <scope>NUCLEOTIDE SEQUENCE [LARGE SCALE GENOMIC DNA]</scope>
    <source>
        <strain evidence="1">Tcor2-1</strain>
        <tissue evidence="1">Whole body</tissue>
    </source>
</reference>
<proteinExistence type="predicted"/>